<sequence>MQRVVKQSFSLEAYTLEGGATIPVTLGYETYGTLNEQKSNVILVCHYFSANSHAAGKYNPDDSVSGWWDGLIGPRKAVDTNQYFVICTDNLCNVQANNPYVTTTGPKSINAETGRAYGMTFPAFTFRDMAGIQYELIRQLGIPHLVAVMGPSAGGMIALHWAVQYPTMMDNVIGVITAAQNPIMTSFNVLQHAMRTIKLDPNWDNGEYSEQQEPLEGLHLAIQMMNMNAFTASYQEHAYPRDSKEAAPYACVETMTSYECALYDKIASNIPLIDANHWLYTARATMMQDVSRGFDSLEEALSRIEARVLMIPCEQDLLQPPEYSQKVVDILKRQGKEAELHMIQSDKGHMAGVLEPHLFENEVKAWLQVGVEAETTS</sequence>
<dbReference type="PANTHER" id="PTHR32268">
    <property type="entry name" value="HOMOSERINE O-ACETYLTRANSFERASE"/>
    <property type="match status" value="1"/>
</dbReference>
<dbReference type="NCBIfam" id="NF005262">
    <property type="entry name" value="PRK06765.1"/>
    <property type="match status" value="1"/>
</dbReference>
<dbReference type="Gene3D" id="3.40.50.1820">
    <property type="entry name" value="alpha/beta hydrolase"/>
    <property type="match status" value="1"/>
</dbReference>
<dbReference type="Gene3D" id="1.10.1740.110">
    <property type="match status" value="1"/>
</dbReference>
<name>A0ABR9AX59_9BACL</name>
<dbReference type="InterPro" id="IPR008220">
    <property type="entry name" value="HAT_MetX-like"/>
</dbReference>
<dbReference type="PIRSF" id="PIRSF000443">
    <property type="entry name" value="Homoser_Ac_trans"/>
    <property type="match status" value="1"/>
</dbReference>
<accession>A0ABR9AX59</accession>
<comment type="similarity">
    <text evidence="2">Belongs to the AB hydrolase superfamily. MetX family.</text>
</comment>
<evidence type="ECO:0000313" key="5">
    <source>
        <dbReference type="Proteomes" id="UP000634529"/>
    </source>
</evidence>
<comment type="caution">
    <text evidence="2">Lacks conserved residue(s) required for the propagation of feature annotation.</text>
</comment>
<keyword evidence="2" id="KW-0028">Amino-acid biosynthesis</keyword>
<evidence type="ECO:0000256" key="2">
    <source>
        <dbReference type="HAMAP-Rule" id="MF_00296"/>
    </source>
</evidence>
<evidence type="ECO:0000259" key="3">
    <source>
        <dbReference type="Pfam" id="PF00561"/>
    </source>
</evidence>
<dbReference type="Proteomes" id="UP000634529">
    <property type="component" value="Unassembled WGS sequence"/>
</dbReference>
<dbReference type="RefSeq" id="WP_192024285.1">
    <property type="nucleotide sequence ID" value="NZ_JACYTN010000002.1"/>
</dbReference>
<proteinExistence type="inferred from homology"/>
<evidence type="ECO:0000313" key="4">
    <source>
        <dbReference type="EMBL" id="MBD8497797.1"/>
    </source>
</evidence>
<dbReference type="GO" id="GO:0004414">
    <property type="term" value="F:homoserine O-acetyltransferase activity"/>
    <property type="evidence" value="ECO:0007669"/>
    <property type="project" value="UniProtKB-EC"/>
</dbReference>
<protein>
    <recommendedName>
        <fullName evidence="2">Probable acyltransferase</fullName>
        <ecNumber evidence="2">2.3.1.-</ecNumber>
    </recommendedName>
</protein>
<feature type="active site" evidence="2">
    <location>
        <position position="316"/>
    </location>
</feature>
<dbReference type="InterPro" id="IPR029058">
    <property type="entry name" value="AB_hydrolase_fold"/>
</dbReference>
<comment type="subcellular location">
    <subcellularLocation>
        <location evidence="2">Cytoplasm</location>
    </subcellularLocation>
</comment>
<dbReference type="EC" id="2.3.1.-" evidence="2"/>
<dbReference type="InterPro" id="IPR000073">
    <property type="entry name" value="AB_hydrolase_1"/>
</dbReference>
<dbReference type="EMBL" id="JACYTN010000002">
    <property type="protein sequence ID" value="MBD8497797.1"/>
    <property type="molecule type" value="Genomic_DNA"/>
</dbReference>
<comment type="caution">
    <text evidence="4">The sequence shown here is derived from an EMBL/GenBank/DDBJ whole genome shotgun (WGS) entry which is preliminary data.</text>
</comment>
<dbReference type="Pfam" id="PF00561">
    <property type="entry name" value="Abhydrolase_1"/>
    <property type="match status" value="1"/>
</dbReference>
<gene>
    <name evidence="4" type="ORF">IFO66_05690</name>
</gene>
<dbReference type="SUPFAM" id="SSF53474">
    <property type="entry name" value="alpha/beta-Hydrolases"/>
    <property type="match status" value="1"/>
</dbReference>
<feature type="domain" description="AB hydrolase-1" evidence="3">
    <location>
        <begin position="41"/>
        <end position="228"/>
    </location>
</feature>
<keyword evidence="5" id="KW-1185">Reference proteome</keyword>
<organism evidence="4 5">
    <name type="scientific">Paenibacillus arenosi</name>
    <dbReference type="NCBI Taxonomy" id="2774142"/>
    <lineage>
        <taxon>Bacteria</taxon>
        <taxon>Bacillati</taxon>
        <taxon>Bacillota</taxon>
        <taxon>Bacilli</taxon>
        <taxon>Bacillales</taxon>
        <taxon>Paenibacillaceae</taxon>
        <taxon>Paenibacillus</taxon>
    </lineage>
</organism>
<evidence type="ECO:0000256" key="1">
    <source>
        <dbReference type="ARBA" id="ARBA00022679"/>
    </source>
</evidence>
<dbReference type="PANTHER" id="PTHR32268:SF11">
    <property type="entry name" value="HOMOSERINE O-ACETYLTRANSFERASE"/>
    <property type="match status" value="1"/>
</dbReference>
<dbReference type="HAMAP" id="MF_00296">
    <property type="entry name" value="MetX_acyltransf"/>
    <property type="match status" value="1"/>
</dbReference>
<keyword evidence="1 2" id="KW-0808">Transferase</keyword>
<keyword evidence="2" id="KW-0963">Cytoplasm</keyword>
<reference evidence="4 5" key="1">
    <citation type="submission" date="2020-09" db="EMBL/GenBank/DDBJ databases">
        <title>Paenibacillus sp. CAU 1523 isolated from sand of Haeundae Beach.</title>
        <authorList>
            <person name="Kim W."/>
        </authorList>
    </citation>
    <scope>NUCLEOTIDE SEQUENCE [LARGE SCALE GENOMIC DNA]</scope>
    <source>
        <strain evidence="4 5">CAU 1523</strain>
    </source>
</reference>
<comment type="subunit">
    <text evidence="2">Homodimer.</text>
</comment>
<keyword evidence="2 4" id="KW-0012">Acyltransferase</keyword>